<dbReference type="EMBL" id="QFQI01000001">
    <property type="protein sequence ID" value="PZQ62657.1"/>
    <property type="molecule type" value="Genomic_DNA"/>
</dbReference>
<dbReference type="InterPro" id="IPR027417">
    <property type="entry name" value="P-loop_NTPase"/>
</dbReference>
<dbReference type="Gene3D" id="3.40.50.300">
    <property type="entry name" value="P-loop containing nucleotide triphosphate hydrolases"/>
    <property type="match status" value="1"/>
</dbReference>
<dbReference type="Proteomes" id="UP000249229">
    <property type="component" value="Unassembled WGS sequence"/>
</dbReference>
<dbReference type="SUPFAM" id="SSF52540">
    <property type="entry name" value="P-loop containing nucleoside triphosphate hydrolases"/>
    <property type="match status" value="1"/>
</dbReference>
<protein>
    <recommendedName>
        <fullName evidence="3">Sulfotransferase family protein</fullName>
    </recommendedName>
</protein>
<evidence type="ECO:0000313" key="1">
    <source>
        <dbReference type="EMBL" id="PZQ62657.1"/>
    </source>
</evidence>
<reference evidence="1 2" key="1">
    <citation type="submission" date="2017-08" db="EMBL/GenBank/DDBJ databases">
        <title>Infants hospitalized years apart are colonized by the same room-sourced microbial strains.</title>
        <authorList>
            <person name="Brooks B."/>
            <person name="Olm M.R."/>
            <person name="Firek B.A."/>
            <person name="Baker R."/>
            <person name="Thomas B.C."/>
            <person name="Morowitz M.J."/>
            <person name="Banfield J.F."/>
        </authorList>
    </citation>
    <scope>NUCLEOTIDE SEQUENCE [LARGE SCALE GENOMIC DNA]</scope>
    <source>
        <strain evidence="1">S2_005_001_R1_22</strain>
    </source>
</reference>
<proteinExistence type="predicted"/>
<gene>
    <name evidence="1" type="ORF">DI544_00040</name>
</gene>
<dbReference type="AlphaFoldDB" id="A0A2W5QX75"/>
<accession>A0A2W5QX75</accession>
<name>A0A2W5QX75_9SPHN</name>
<evidence type="ECO:0000313" key="2">
    <source>
        <dbReference type="Proteomes" id="UP000249229"/>
    </source>
</evidence>
<evidence type="ECO:0008006" key="3">
    <source>
        <dbReference type="Google" id="ProtNLM"/>
    </source>
</evidence>
<comment type="caution">
    <text evidence="1">The sequence shown here is derived from an EMBL/GenBank/DDBJ whole genome shotgun (WGS) entry which is preliminary data.</text>
</comment>
<organism evidence="1 2">
    <name type="scientific">Sphingomonas taxi</name>
    <dbReference type="NCBI Taxonomy" id="1549858"/>
    <lineage>
        <taxon>Bacteria</taxon>
        <taxon>Pseudomonadati</taxon>
        <taxon>Pseudomonadota</taxon>
        <taxon>Alphaproteobacteria</taxon>
        <taxon>Sphingomonadales</taxon>
        <taxon>Sphingomonadaceae</taxon>
        <taxon>Sphingomonas</taxon>
    </lineage>
</organism>
<sequence>MSLTIADLLASPDHYLQRFDGAQAVFVPMDRAAYHRSIFLDARIAPAAAREMRVPVAMLGTPPPMPPVAWIFHVAHCGSTLLARALDDMAGGLVLREPQALRQAALAGDPARLSLAAAMAARRYRADAPTLVKANVPVNFVLPELARMQPDARAILLFLPLRDYVLAILRSDNHRAWLRRVTEDLAARLGDLSGKSDARRAAALWGAQMRLFAGALRAMPQARSLEAERFFAEPATVLRAAARHLAMPFVPEALDAVAAGPLFSTYSKNPAVAFDNDARLERRAALERALAGEVAEAEDRAGGVGDEVRAVMAAALV</sequence>